<gene>
    <name evidence="2" type="ORF">LACBIDRAFT_299872</name>
</gene>
<dbReference type="Proteomes" id="UP000001194">
    <property type="component" value="Unassembled WGS sequence"/>
</dbReference>
<proteinExistence type="predicted"/>
<evidence type="ECO:0000313" key="2">
    <source>
        <dbReference type="EMBL" id="EDQ98504.1"/>
    </source>
</evidence>
<dbReference type="KEGG" id="lbc:LACBIDRAFT_299872"/>
<keyword evidence="1" id="KW-0732">Signal</keyword>
<accession>B0E3S4</accession>
<feature type="signal peptide" evidence="1">
    <location>
        <begin position="1"/>
        <end position="17"/>
    </location>
</feature>
<organism evidence="3">
    <name type="scientific">Laccaria bicolor (strain S238N-H82 / ATCC MYA-4686)</name>
    <name type="common">Bicoloured deceiver</name>
    <name type="synonym">Laccaria laccata var. bicolor</name>
    <dbReference type="NCBI Taxonomy" id="486041"/>
    <lineage>
        <taxon>Eukaryota</taxon>
        <taxon>Fungi</taxon>
        <taxon>Dikarya</taxon>
        <taxon>Basidiomycota</taxon>
        <taxon>Agaricomycotina</taxon>
        <taxon>Agaricomycetes</taxon>
        <taxon>Agaricomycetidae</taxon>
        <taxon>Agaricales</taxon>
        <taxon>Agaricineae</taxon>
        <taxon>Hydnangiaceae</taxon>
        <taxon>Laccaria</taxon>
    </lineage>
</organism>
<keyword evidence="3" id="KW-1185">Reference proteome</keyword>
<evidence type="ECO:0000313" key="3">
    <source>
        <dbReference type="Proteomes" id="UP000001194"/>
    </source>
</evidence>
<dbReference type="EMBL" id="DS547258">
    <property type="protein sequence ID" value="EDQ98504.1"/>
    <property type="molecule type" value="Genomic_DNA"/>
</dbReference>
<evidence type="ECO:0000256" key="1">
    <source>
        <dbReference type="SAM" id="SignalP"/>
    </source>
</evidence>
<name>B0E3S4_LACBS</name>
<reference evidence="2 3" key="1">
    <citation type="journal article" date="2008" name="Nature">
        <title>The genome of Laccaria bicolor provides insights into mycorrhizal symbiosis.</title>
        <authorList>
            <person name="Martin F."/>
            <person name="Aerts A."/>
            <person name="Ahren D."/>
            <person name="Brun A."/>
            <person name="Danchin E.G.J."/>
            <person name="Duchaussoy F."/>
            <person name="Gibon J."/>
            <person name="Kohler A."/>
            <person name="Lindquist E."/>
            <person name="Pereda V."/>
            <person name="Salamov A."/>
            <person name="Shapiro H.J."/>
            <person name="Wuyts J."/>
            <person name="Blaudez D."/>
            <person name="Buee M."/>
            <person name="Brokstein P."/>
            <person name="Canbaeck B."/>
            <person name="Cohen D."/>
            <person name="Courty P.E."/>
            <person name="Coutinho P.M."/>
            <person name="Delaruelle C."/>
            <person name="Detter J.C."/>
            <person name="Deveau A."/>
            <person name="DiFazio S."/>
            <person name="Duplessis S."/>
            <person name="Fraissinet-Tachet L."/>
            <person name="Lucic E."/>
            <person name="Frey-Klett P."/>
            <person name="Fourrey C."/>
            <person name="Feussner I."/>
            <person name="Gay G."/>
            <person name="Grimwood J."/>
            <person name="Hoegger P.J."/>
            <person name="Jain P."/>
            <person name="Kilaru S."/>
            <person name="Labbe J."/>
            <person name="Lin Y.C."/>
            <person name="Legue V."/>
            <person name="Le Tacon F."/>
            <person name="Marmeisse R."/>
            <person name="Melayah D."/>
            <person name="Montanini B."/>
            <person name="Muratet M."/>
            <person name="Nehls U."/>
            <person name="Niculita-Hirzel H."/>
            <person name="Oudot-Le Secq M.P."/>
            <person name="Peter M."/>
            <person name="Quesneville H."/>
            <person name="Rajashekar B."/>
            <person name="Reich M."/>
            <person name="Rouhier N."/>
            <person name="Schmutz J."/>
            <person name="Yin T."/>
            <person name="Chalot M."/>
            <person name="Henrissat B."/>
            <person name="Kuees U."/>
            <person name="Lucas S."/>
            <person name="Van de Peer Y."/>
            <person name="Podila G.K."/>
            <person name="Polle A."/>
            <person name="Pukkila P.J."/>
            <person name="Richardson P.M."/>
            <person name="Rouze P."/>
            <person name="Sanders I.R."/>
            <person name="Stajich J.E."/>
            <person name="Tunlid A."/>
            <person name="Tuskan G."/>
            <person name="Grigoriev I.V."/>
        </authorList>
    </citation>
    <scope>NUCLEOTIDE SEQUENCE [LARGE SCALE GENOMIC DNA]</scope>
    <source>
        <strain evidence="3">S238N-H82 / ATCC MYA-4686</strain>
    </source>
</reference>
<dbReference type="HOGENOM" id="CLU_2923042_0_0_1"/>
<protein>
    <submittedName>
        <fullName evidence="2">Predicted protein</fullName>
    </submittedName>
</protein>
<dbReference type="InParanoid" id="B0E3S4"/>
<dbReference type="AlphaFoldDB" id="B0E3S4"/>
<dbReference type="GeneID" id="6086497"/>
<dbReference type="RefSeq" id="XP_001890842.1">
    <property type="nucleotide sequence ID" value="XM_001890807.1"/>
</dbReference>
<feature type="chain" id="PRO_5002749657" evidence="1">
    <location>
        <begin position="18"/>
        <end position="61"/>
    </location>
</feature>
<sequence length="61" mass="6924">MHCFFCISLLYEHLFCALPYNAFFVCPPRPSSLLGLPVPRTSFTFPLFASPSSLFSVFPFD</sequence>